<dbReference type="InterPro" id="IPR021295">
    <property type="entry name" value="DUF2867"/>
</dbReference>
<dbReference type="Proteomes" id="UP000605897">
    <property type="component" value="Unassembled WGS sequence"/>
</dbReference>
<proteinExistence type="predicted"/>
<protein>
    <recommendedName>
        <fullName evidence="4">Transposase</fullName>
    </recommendedName>
</protein>
<reference evidence="3" key="1">
    <citation type="journal article" date="2019" name="Int. J. Syst. Evol. Microbiol.">
        <title>The Global Catalogue of Microorganisms (GCM) 10K type strain sequencing project: providing services to taxonomists for standard genome sequencing and annotation.</title>
        <authorList>
            <consortium name="The Broad Institute Genomics Platform"/>
            <consortium name="The Broad Institute Genome Sequencing Center for Infectious Disease"/>
            <person name="Wu L."/>
            <person name="Ma J."/>
        </authorList>
    </citation>
    <scope>NUCLEOTIDE SEQUENCE [LARGE SCALE GENOMIC DNA]</scope>
    <source>
        <strain evidence="3">CGMCC 4.7677</strain>
    </source>
</reference>
<feature type="region of interest" description="Disordered" evidence="1">
    <location>
        <begin position="53"/>
        <end position="83"/>
    </location>
</feature>
<dbReference type="EMBL" id="BNAU01000002">
    <property type="protein sequence ID" value="GHE91464.1"/>
    <property type="molecule type" value="Genomic_DNA"/>
</dbReference>
<evidence type="ECO:0000256" key="1">
    <source>
        <dbReference type="SAM" id="MobiDB-lite"/>
    </source>
</evidence>
<name>A0ABQ3ISC1_9PSEU</name>
<evidence type="ECO:0000313" key="2">
    <source>
        <dbReference type="EMBL" id="GHE91464.1"/>
    </source>
</evidence>
<comment type="caution">
    <text evidence="2">The sequence shown here is derived from an EMBL/GenBank/DDBJ whole genome shotgun (WGS) entry which is preliminary data.</text>
</comment>
<evidence type="ECO:0000313" key="3">
    <source>
        <dbReference type="Proteomes" id="UP000605897"/>
    </source>
</evidence>
<gene>
    <name evidence="2" type="ORF">GCM10017786_24950</name>
</gene>
<evidence type="ECO:0008006" key="4">
    <source>
        <dbReference type="Google" id="ProtNLM"/>
    </source>
</evidence>
<organism evidence="2 3">
    <name type="scientific">Amycolatopsis deserti</name>
    <dbReference type="NCBI Taxonomy" id="185696"/>
    <lineage>
        <taxon>Bacteria</taxon>
        <taxon>Bacillati</taxon>
        <taxon>Actinomycetota</taxon>
        <taxon>Actinomycetes</taxon>
        <taxon>Pseudonocardiales</taxon>
        <taxon>Pseudonocardiaceae</taxon>
        <taxon>Amycolatopsis</taxon>
    </lineage>
</organism>
<keyword evidence="3" id="KW-1185">Reference proteome</keyword>
<dbReference type="Pfam" id="PF11066">
    <property type="entry name" value="DUF2867"/>
    <property type="match status" value="1"/>
</dbReference>
<accession>A0ABQ3ISC1</accession>
<feature type="compositionally biased region" description="Low complexity" evidence="1">
    <location>
        <begin position="67"/>
        <end position="83"/>
    </location>
</feature>
<sequence length="83" mass="8688">MWSFRTPGAGPDDFPAMLAAMRTTGSLANQPEAAKFLFALRWKIGALLGWDDPSSGVGSPRSATGCPPTSATPRAARTAPECH</sequence>